<evidence type="ECO:0000256" key="5">
    <source>
        <dbReference type="ARBA" id="ARBA00022771"/>
    </source>
</evidence>
<evidence type="ECO:0000256" key="13">
    <source>
        <dbReference type="ARBA" id="ARBA00073913"/>
    </source>
</evidence>
<organism evidence="17 18">
    <name type="scientific">Octopus vulgaris</name>
    <name type="common">Common octopus</name>
    <dbReference type="NCBI Taxonomy" id="6645"/>
    <lineage>
        <taxon>Eukaryota</taxon>
        <taxon>Metazoa</taxon>
        <taxon>Spiralia</taxon>
        <taxon>Lophotrochozoa</taxon>
        <taxon>Mollusca</taxon>
        <taxon>Cephalopoda</taxon>
        <taxon>Coleoidea</taxon>
        <taxon>Octopodiformes</taxon>
        <taxon>Octopoda</taxon>
        <taxon>Incirrata</taxon>
        <taxon>Octopodidae</taxon>
        <taxon>Octopus</taxon>
    </lineage>
</organism>
<dbReference type="PANTHER" id="PTHR13097">
    <property type="entry name" value="TRANSCRIPTION INITIATION FACTOR IIE, ALPHA SUBUNIT"/>
    <property type="match status" value="1"/>
</dbReference>
<evidence type="ECO:0000313" key="18">
    <source>
        <dbReference type="Proteomes" id="UP001162480"/>
    </source>
</evidence>
<dbReference type="EMBL" id="OX597815">
    <property type="protein sequence ID" value="CAI9718320.1"/>
    <property type="molecule type" value="Genomic_DNA"/>
</dbReference>
<evidence type="ECO:0000256" key="9">
    <source>
        <dbReference type="ARBA" id="ARBA00023163"/>
    </source>
</evidence>
<evidence type="ECO:0000256" key="8">
    <source>
        <dbReference type="ARBA" id="ARBA00023015"/>
    </source>
</evidence>
<dbReference type="GO" id="GO:0006367">
    <property type="term" value="P:transcription initiation at RNA polymerase II promoter"/>
    <property type="evidence" value="ECO:0007669"/>
    <property type="project" value="InterPro"/>
</dbReference>
<dbReference type="InterPro" id="IPR039997">
    <property type="entry name" value="TFE"/>
</dbReference>
<feature type="domain" description="HTH TFE/IIEalpha-type" evidence="16">
    <location>
        <begin position="13"/>
        <end position="103"/>
    </location>
</feature>
<evidence type="ECO:0000256" key="7">
    <source>
        <dbReference type="ARBA" id="ARBA00022990"/>
    </source>
</evidence>
<feature type="region of interest" description="Disordered" evidence="15">
    <location>
        <begin position="328"/>
        <end position="367"/>
    </location>
</feature>
<dbReference type="InterPro" id="IPR024550">
    <property type="entry name" value="TFIIEa/SarR/Rpc3_HTH_dom"/>
</dbReference>
<comment type="subcellular location">
    <subcellularLocation>
        <location evidence="1">Nucleus</location>
    </subcellularLocation>
</comment>
<reference evidence="17" key="1">
    <citation type="submission" date="2023-08" db="EMBL/GenBank/DDBJ databases">
        <authorList>
            <person name="Alioto T."/>
            <person name="Alioto T."/>
            <person name="Gomez Garrido J."/>
        </authorList>
    </citation>
    <scope>NUCLEOTIDE SEQUENCE</scope>
</reference>
<comment type="similarity">
    <text evidence="2">Belongs to the TFIIE alpha subunit family.</text>
</comment>
<dbReference type="Pfam" id="PF02002">
    <property type="entry name" value="TFIIE_alpha"/>
    <property type="match status" value="1"/>
</dbReference>
<comment type="function">
    <text evidence="11">Recruits TFIIH to the initiation complex and stimulates the RNA polymerase II C-terminal domain kinase and DNA-dependent ATPase activities of TFIIH. Both TFIIH and TFIIE are required for promoter clearance by RNA polymerase.</text>
</comment>
<dbReference type="InterPro" id="IPR017919">
    <property type="entry name" value="TFIIE/TFIIEa_HTH"/>
</dbReference>
<dbReference type="Pfam" id="PF11521">
    <property type="entry name" value="TFIIE-A_C"/>
    <property type="match status" value="1"/>
</dbReference>
<keyword evidence="10" id="KW-0539">Nucleus</keyword>
<evidence type="ECO:0000256" key="1">
    <source>
        <dbReference type="ARBA" id="ARBA00004123"/>
    </source>
</evidence>
<dbReference type="AlphaFoldDB" id="A0AA36ALD3"/>
<evidence type="ECO:0000256" key="12">
    <source>
        <dbReference type="ARBA" id="ARBA00065242"/>
    </source>
</evidence>
<feature type="compositionally biased region" description="Acidic residues" evidence="15">
    <location>
        <begin position="353"/>
        <end position="366"/>
    </location>
</feature>
<keyword evidence="9" id="KW-0804">Transcription</keyword>
<evidence type="ECO:0000256" key="15">
    <source>
        <dbReference type="SAM" id="MobiDB-lite"/>
    </source>
</evidence>
<evidence type="ECO:0000256" key="11">
    <source>
        <dbReference type="ARBA" id="ARBA00025581"/>
    </source>
</evidence>
<dbReference type="Gene3D" id="6.10.140.1250">
    <property type="match status" value="1"/>
</dbReference>
<keyword evidence="8" id="KW-0805">Transcription regulation</keyword>
<dbReference type="Proteomes" id="UP001162480">
    <property type="component" value="Chromosome 2"/>
</dbReference>
<dbReference type="SMART" id="SM00531">
    <property type="entry name" value="TFIIE"/>
    <property type="match status" value="1"/>
</dbReference>
<sequence>MEVELLHEVPESLKRLVRLIVRGFYSIEHAIILDLLVRHPCMKEDDIIDLLKFERKQLRSMLNTLKMDKIVKVRMRVETDAEGHTTRHNYYFINYKVFVNVVKYKLDHVYRKIEAAERQSTSRSSFKCTQCEKTYTDLEAGQLLDPYTGLLVCMICQVEVEEDESAIPKQDARTMLAKFNEQIQPIYDLLKECEDVRLAPEILEPEPVDMKSITQKSQSNNPKYDSKSVWSGEATKNISYGYEENTVTITVSEETNQRDNKPAKEQPVWMKESTIEKPTAVIGKPAEVMHKPSTSKAESMECSDDIMRTLLVHEKKSVASAAAMAIFPSSDHGSSSDSDEETVQPSTSVTGVEEMDSGEEEEEEEVPMVCIGDIRVPLHEVTDNMVTQMTAEEKENYIRLGQELYQHLYE</sequence>
<keyword evidence="18" id="KW-1185">Reference proteome</keyword>
<keyword evidence="3" id="KW-0597">Phosphoprotein</keyword>
<comment type="subunit">
    <text evidence="12">Tetramer of two alpha and two beta chains. Interacts with TAF6/TAFII80. Interacts with ATF7IP. Interacts with SND1. Part of TBP-based Pol II pre-initiation complex (PIC), in which Pol II core assembles with general transcription factors and other specific initiation factors including GTF2E1, GTF2E2, GTF2F1, GTF2F2, TCEA1, ERCC2, ERCC3, GTF2H2, GTF2H3, GTF2H4, GTF2H5, GTF2A1, GTF2A2, GTF2B and TBP; this large multi-subunit PIC complex mediates DNA unwinding and targets Pol II core to the transcription start site where the first phosphodiester bond forms.</text>
</comment>
<keyword evidence="4" id="KW-0479">Metal-binding</keyword>
<evidence type="ECO:0000256" key="14">
    <source>
        <dbReference type="ARBA" id="ARBA00080958"/>
    </source>
</evidence>
<evidence type="ECO:0000256" key="6">
    <source>
        <dbReference type="ARBA" id="ARBA00022833"/>
    </source>
</evidence>
<protein>
    <recommendedName>
        <fullName evidence="13">General transcription factor IIE subunit 1</fullName>
    </recommendedName>
    <alternativeName>
        <fullName evidence="14">Transcription initiation factor IIE subunit alpha</fullName>
    </alternativeName>
</protein>
<proteinExistence type="inferred from homology"/>
<dbReference type="InterPro" id="IPR021600">
    <property type="entry name" value="TFIIE_asu_C"/>
</dbReference>
<evidence type="ECO:0000259" key="16">
    <source>
        <dbReference type="PROSITE" id="PS51344"/>
    </source>
</evidence>
<keyword evidence="5" id="KW-0863">Zinc-finger</keyword>
<evidence type="ECO:0000256" key="10">
    <source>
        <dbReference type="ARBA" id="ARBA00023242"/>
    </source>
</evidence>
<dbReference type="FunFam" id="3.30.40.10:FF:000087">
    <property type="entry name" value="General transcription factor IIE subunit 1"/>
    <property type="match status" value="1"/>
</dbReference>
<dbReference type="GO" id="GO:0005673">
    <property type="term" value="C:transcription factor TFIIE complex"/>
    <property type="evidence" value="ECO:0007669"/>
    <property type="project" value="TreeGrafter"/>
</dbReference>
<accession>A0AA36ALD3</accession>
<evidence type="ECO:0000256" key="4">
    <source>
        <dbReference type="ARBA" id="ARBA00022723"/>
    </source>
</evidence>
<evidence type="ECO:0000256" key="2">
    <source>
        <dbReference type="ARBA" id="ARBA00008947"/>
    </source>
</evidence>
<keyword evidence="7" id="KW-0007">Acetylation</keyword>
<name>A0AA36ALD3_OCTVU</name>
<dbReference type="PANTHER" id="PTHR13097:SF7">
    <property type="entry name" value="GENERAL TRANSCRIPTION FACTOR IIE SUBUNIT 1"/>
    <property type="match status" value="1"/>
</dbReference>
<evidence type="ECO:0000256" key="3">
    <source>
        <dbReference type="ARBA" id="ARBA00022553"/>
    </source>
</evidence>
<dbReference type="Gene3D" id="3.30.40.10">
    <property type="entry name" value="Zinc/RING finger domain, C3HC4 (zinc finger)"/>
    <property type="match status" value="1"/>
</dbReference>
<dbReference type="InterPro" id="IPR002853">
    <property type="entry name" value="TFIIE_asu"/>
</dbReference>
<dbReference type="PROSITE" id="PS51344">
    <property type="entry name" value="HTH_TFE_IIE"/>
    <property type="match status" value="1"/>
</dbReference>
<dbReference type="GO" id="GO:0008270">
    <property type="term" value="F:zinc ion binding"/>
    <property type="evidence" value="ECO:0007669"/>
    <property type="project" value="UniProtKB-KW"/>
</dbReference>
<evidence type="ECO:0000313" key="17">
    <source>
        <dbReference type="EMBL" id="CAI9718320.1"/>
    </source>
</evidence>
<keyword evidence="6" id="KW-0862">Zinc</keyword>
<dbReference type="InterPro" id="IPR013083">
    <property type="entry name" value="Znf_RING/FYVE/PHD"/>
</dbReference>
<gene>
    <name evidence="17" type="ORF">OCTVUL_1B024215</name>
</gene>
<dbReference type="SUPFAM" id="SSF57783">
    <property type="entry name" value="Zinc beta-ribbon"/>
    <property type="match status" value="1"/>
</dbReference>